<feature type="region of interest" description="Disordered" evidence="1">
    <location>
        <begin position="81"/>
        <end position="102"/>
    </location>
</feature>
<protein>
    <submittedName>
        <fullName evidence="2">Membrane protein</fullName>
    </submittedName>
</protein>
<dbReference type="EMBL" id="AE013598">
    <property type="protein sequence ID" value="AAW76767.1"/>
    <property type="molecule type" value="Genomic_DNA"/>
</dbReference>
<evidence type="ECO:0000313" key="2">
    <source>
        <dbReference type="EMBL" id="AAW76767.1"/>
    </source>
</evidence>
<name>Q5GX04_XANOR</name>
<organism evidence="2 3">
    <name type="scientific">Xanthomonas oryzae pv. oryzae (strain KACC10331 / KXO85)</name>
    <dbReference type="NCBI Taxonomy" id="291331"/>
    <lineage>
        <taxon>Bacteria</taxon>
        <taxon>Pseudomonadati</taxon>
        <taxon>Pseudomonadota</taxon>
        <taxon>Gammaproteobacteria</taxon>
        <taxon>Lysobacterales</taxon>
        <taxon>Lysobacteraceae</taxon>
        <taxon>Xanthomonas</taxon>
    </lineage>
</organism>
<reference evidence="2 3" key="1">
    <citation type="journal article" date="2005" name="Nucleic Acids Res.">
        <title>The genome sequence of Xanthomonas oryzae pathovar oryzae KACC10331, the bacterial blight pathogen of rice.</title>
        <authorList>
            <person name="Lee B.M."/>
            <person name="Park Y.J."/>
            <person name="Park D.S."/>
            <person name="Kang H.W."/>
            <person name="Kim J.G."/>
            <person name="Song E.S."/>
            <person name="Park I.C."/>
            <person name="Yoon U.H."/>
            <person name="Hahn J.H."/>
            <person name="Koo B.S."/>
            <person name="Lee G.B."/>
            <person name="Kim H."/>
            <person name="Park H.S."/>
            <person name="Yoon K.O."/>
            <person name="Kim J.H."/>
            <person name="Jung C.H."/>
            <person name="Koh N.H."/>
            <person name="Seo J.S."/>
            <person name="Go S.J."/>
        </authorList>
    </citation>
    <scope>NUCLEOTIDE SEQUENCE [LARGE SCALE GENOMIC DNA]</scope>
    <source>
        <strain evidence="3">KACC10331 / KXO85</strain>
    </source>
</reference>
<evidence type="ECO:0000256" key="1">
    <source>
        <dbReference type="SAM" id="MobiDB-lite"/>
    </source>
</evidence>
<dbReference type="KEGG" id="xoo:XOO3513"/>
<keyword evidence="3" id="KW-1185">Reference proteome</keyword>
<evidence type="ECO:0000313" key="3">
    <source>
        <dbReference type="Proteomes" id="UP000006735"/>
    </source>
</evidence>
<dbReference type="Proteomes" id="UP000006735">
    <property type="component" value="Chromosome"/>
</dbReference>
<dbReference type="HOGENOM" id="CLU_2003007_0_0_6"/>
<gene>
    <name evidence="2" type="primary">yiaA</name>
    <name evidence="2" type="ordered locus">XOO3513</name>
</gene>
<proteinExistence type="predicted"/>
<dbReference type="AlphaFoldDB" id="Q5GX04"/>
<accession>Q5GX04</accession>
<sequence length="124" mass="14280">MIMRTRIANYSSVAFVGALWVALLLFGVFAAVSVHEERARSRRRHRRDGDPPWRGRVFSRRRAVAADRRFVQRDAVSARKRRLRERTGAAMPVRRPSRQDCPSSTELRVCRRRGTVMPAAAFVC</sequence>